<organism evidence="1 2">
    <name type="scientific">Tritrichomonas musculus</name>
    <dbReference type="NCBI Taxonomy" id="1915356"/>
    <lineage>
        <taxon>Eukaryota</taxon>
        <taxon>Metamonada</taxon>
        <taxon>Parabasalia</taxon>
        <taxon>Tritrichomonadida</taxon>
        <taxon>Tritrichomonadidae</taxon>
        <taxon>Tritrichomonas</taxon>
    </lineage>
</organism>
<dbReference type="InterPro" id="IPR036770">
    <property type="entry name" value="Ankyrin_rpt-contain_sf"/>
</dbReference>
<dbReference type="InterPro" id="IPR026906">
    <property type="entry name" value="LRR_5"/>
</dbReference>
<dbReference type="Pfam" id="PF13306">
    <property type="entry name" value="LRR_5"/>
    <property type="match status" value="1"/>
</dbReference>
<dbReference type="InterPro" id="IPR032675">
    <property type="entry name" value="LRR_dom_sf"/>
</dbReference>
<reference evidence="1 2" key="1">
    <citation type="submission" date="2024-04" db="EMBL/GenBank/DDBJ databases">
        <title>Tritrichomonas musculus Genome.</title>
        <authorList>
            <person name="Alves-Ferreira E."/>
            <person name="Grigg M."/>
            <person name="Lorenzi H."/>
            <person name="Galac M."/>
        </authorList>
    </citation>
    <scope>NUCLEOTIDE SEQUENCE [LARGE SCALE GENOMIC DNA]</scope>
    <source>
        <strain evidence="1 2">EAF2021</strain>
    </source>
</reference>
<name>A0ABR2JSW4_9EUKA</name>
<dbReference type="SUPFAM" id="SSF52058">
    <property type="entry name" value="L domain-like"/>
    <property type="match status" value="2"/>
</dbReference>
<evidence type="ECO:0000313" key="2">
    <source>
        <dbReference type="Proteomes" id="UP001470230"/>
    </source>
</evidence>
<keyword evidence="2" id="KW-1185">Reference proteome</keyword>
<dbReference type="InterPro" id="IPR053139">
    <property type="entry name" value="Surface_bspA-like"/>
</dbReference>
<dbReference type="SUPFAM" id="SSF48403">
    <property type="entry name" value="Ankyrin repeat"/>
    <property type="match status" value="1"/>
</dbReference>
<gene>
    <name evidence="1" type="ORF">M9Y10_003676</name>
</gene>
<dbReference type="Gene3D" id="3.80.10.10">
    <property type="entry name" value="Ribonuclease Inhibitor"/>
    <property type="match status" value="2"/>
</dbReference>
<evidence type="ECO:0000313" key="1">
    <source>
        <dbReference type="EMBL" id="KAK8880970.1"/>
    </source>
</evidence>
<comment type="caution">
    <text evidence="1">The sequence shown here is derived from an EMBL/GenBank/DDBJ whole genome shotgun (WGS) entry which is preliminary data.</text>
</comment>
<dbReference type="Proteomes" id="UP001470230">
    <property type="component" value="Unassembled WGS sequence"/>
</dbReference>
<accession>A0ABR2JSW4</accession>
<protein>
    <submittedName>
        <fullName evidence="1">Uncharacterized protein</fullName>
    </submittedName>
</protein>
<sequence length="611" mass="70055">MDLHNLVKKEKEFYTAFMDYIEDDSSTDDDFSNLLNTIYSEKIKKGLSEFTKLLQLISKIAKNHHQKANFNEKIEKILLHFTKDIKQTFDNIEIFNIFKSNKRILYFLLKNKVIIINEYITQIILSKFSKKYPQYFFDEIRPLIHEEERRILEKEFSTYDNKFFNNYEENHFQGQNHSYLCNLIRNDLVEDFISYVNQMSSSILNSKIDHSIFESNSFLLKKNPSLIEYTAFFGSTQIFQYLKYNGVNIDPSLWLYAIHSGNPEMIHLLEDLHVEPYFGSYCECLIEAIKCHHNDIAYYIQSNLLDFNDSNSQIIGEKIVNCSIKYHNYSFFPDYLNNQYVFYSFLSNFFNAKEKLTRIAIPTSITAIGNNSFNGCASLIEVLIPPTVITIGNTAFNECRSLERIKIPNSVTSIGNFAFNECKSLHEVSLTPSLKSIGRGAFENCERLIQIFIPNSITVIDEYTFYGCSSLKQVSIPFTVVKIGQYAFYGCVKLEKVSLPTVLSAIEGSSFARCKSLKELKIPNSVKTISSSAFYNCTLLNNVSIPDSVTFIGNKAFCGCNSLIELIIPKSVTRIGSDAFSDCNLLKEIILPSVISTSFLGLSAYTNINKI</sequence>
<dbReference type="EMBL" id="JAPFFF010000010">
    <property type="protein sequence ID" value="KAK8880970.1"/>
    <property type="molecule type" value="Genomic_DNA"/>
</dbReference>
<dbReference type="PANTHER" id="PTHR45661:SF3">
    <property type="entry name" value="IG-LIKE DOMAIN-CONTAINING PROTEIN"/>
    <property type="match status" value="1"/>
</dbReference>
<proteinExistence type="predicted"/>
<dbReference type="PANTHER" id="PTHR45661">
    <property type="entry name" value="SURFACE ANTIGEN"/>
    <property type="match status" value="1"/>
</dbReference>